<dbReference type="Proteomes" id="UP001054945">
    <property type="component" value="Unassembled WGS sequence"/>
</dbReference>
<dbReference type="InterPro" id="IPR052320">
    <property type="entry name" value="Cytochrome_b5_domain"/>
</dbReference>
<evidence type="ECO:0000256" key="3">
    <source>
        <dbReference type="ARBA" id="ARBA00023004"/>
    </source>
</evidence>
<keyword evidence="1" id="KW-0349">Heme</keyword>
<comment type="caution">
    <text evidence="5">The sequence shown here is derived from an EMBL/GenBank/DDBJ whole genome shotgun (WGS) entry which is preliminary data.</text>
</comment>
<sequence>MLAPFRDFIDIPSQKQIEETYLERRFQDETMVCSEETLDEILLRYLKFNRHANSYTWKYFGQKLMMKQTLATNGIPDKDFKADRLRLNNEDYYPIIDLYFNDDLTEM</sequence>
<accession>A0AAV4SVQ5</accession>
<evidence type="ECO:0000256" key="4">
    <source>
        <dbReference type="ARBA" id="ARBA00038168"/>
    </source>
</evidence>
<proteinExistence type="inferred from homology"/>
<reference evidence="5 6" key="1">
    <citation type="submission" date="2021-06" db="EMBL/GenBank/DDBJ databases">
        <title>Caerostris extrusa draft genome.</title>
        <authorList>
            <person name="Kono N."/>
            <person name="Arakawa K."/>
        </authorList>
    </citation>
    <scope>NUCLEOTIDE SEQUENCE [LARGE SCALE GENOMIC DNA]</scope>
</reference>
<dbReference type="PANTHER" id="PTHR21281">
    <property type="entry name" value="CYTOCHROME B5 DOMAIN-CONTAINING PROTEIN 1"/>
    <property type="match status" value="1"/>
</dbReference>
<organism evidence="5 6">
    <name type="scientific">Caerostris extrusa</name>
    <name type="common">Bark spider</name>
    <name type="synonym">Caerostris bankana</name>
    <dbReference type="NCBI Taxonomy" id="172846"/>
    <lineage>
        <taxon>Eukaryota</taxon>
        <taxon>Metazoa</taxon>
        <taxon>Ecdysozoa</taxon>
        <taxon>Arthropoda</taxon>
        <taxon>Chelicerata</taxon>
        <taxon>Arachnida</taxon>
        <taxon>Araneae</taxon>
        <taxon>Araneomorphae</taxon>
        <taxon>Entelegynae</taxon>
        <taxon>Araneoidea</taxon>
        <taxon>Araneidae</taxon>
        <taxon>Caerostris</taxon>
    </lineage>
</organism>
<keyword evidence="2" id="KW-0479">Metal-binding</keyword>
<keyword evidence="6" id="KW-1185">Reference proteome</keyword>
<evidence type="ECO:0000313" key="6">
    <source>
        <dbReference type="Proteomes" id="UP001054945"/>
    </source>
</evidence>
<gene>
    <name evidence="5" type="primary">cyb5d1</name>
    <name evidence="5" type="ORF">CEXT_691111</name>
</gene>
<keyword evidence="3" id="KW-0408">Iron</keyword>
<name>A0AAV4SVQ5_CAEEX</name>
<dbReference type="PANTHER" id="PTHR21281:SF0">
    <property type="entry name" value="CYTOCHROME B5 DOMAIN-CONTAINING PROTEIN 1"/>
    <property type="match status" value="1"/>
</dbReference>
<dbReference type="GO" id="GO:0046872">
    <property type="term" value="F:metal ion binding"/>
    <property type="evidence" value="ECO:0007669"/>
    <property type="project" value="UniProtKB-KW"/>
</dbReference>
<dbReference type="EMBL" id="BPLR01010164">
    <property type="protein sequence ID" value="GIY37351.1"/>
    <property type="molecule type" value="Genomic_DNA"/>
</dbReference>
<evidence type="ECO:0000313" key="5">
    <source>
        <dbReference type="EMBL" id="GIY37351.1"/>
    </source>
</evidence>
<protein>
    <submittedName>
        <fullName evidence="5">Cytochrome b5 domain-containing protein 1</fullName>
    </submittedName>
</protein>
<evidence type="ECO:0000256" key="1">
    <source>
        <dbReference type="ARBA" id="ARBA00022617"/>
    </source>
</evidence>
<dbReference type="AlphaFoldDB" id="A0AAV4SVQ5"/>
<evidence type="ECO:0000256" key="2">
    <source>
        <dbReference type="ARBA" id="ARBA00022723"/>
    </source>
</evidence>
<comment type="similarity">
    <text evidence="4">Belongs to the cytochrome b5 family.</text>
</comment>